<evidence type="ECO:0000313" key="2">
    <source>
        <dbReference type="Proteomes" id="UP001215280"/>
    </source>
</evidence>
<dbReference type="EMBL" id="JARJLG010000001">
    <property type="protein sequence ID" value="KAJ7785084.1"/>
    <property type="molecule type" value="Genomic_DNA"/>
</dbReference>
<dbReference type="AlphaFoldDB" id="A0AAD7P2N8"/>
<name>A0AAD7P2N8_9AGAR</name>
<dbReference type="Proteomes" id="UP001215280">
    <property type="component" value="Unassembled WGS sequence"/>
</dbReference>
<protein>
    <submittedName>
        <fullName evidence="1">Uncharacterized protein</fullName>
    </submittedName>
</protein>
<comment type="caution">
    <text evidence="1">The sequence shown here is derived from an EMBL/GenBank/DDBJ whole genome shotgun (WGS) entry which is preliminary data.</text>
</comment>
<accession>A0AAD7P2N8</accession>
<reference evidence="1" key="1">
    <citation type="submission" date="2023-03" db="EMBL/GenBank/DDBJ databases">
        <title>Massive genome expansion in bonnet fungi (Mycena s.s.) driven by repeated elements and novel gene families across ecological guilds.</title>
        <authorList>
            <consortium name="Lawrence Berkeley National Laboratory"/>
            <person name="Harder C.B."/>
            <person name="Miyauchi S."/>
            <person name="Viragh M."/>
            <person name="Kuo A."/>
            <person name="Thoen E."/>
            <person name="Andreopoulos B."/>
            <person name="Lu D."/>
            <person name="Skrede I."/>
            <person name="Drula E."/>
            <person name="Henrissat B."/>
            <person name="Morin E."/>
            <person name="Kohler A."/>
            <person name="Barry K."/>
            <person name="LaButti K."/>
            <person name="Morin E."/>
            <person name="Salamov A."/>
            <person name="Lipzen A."/>
            <person name="Mereny Z."/>
            <person name="Hegedus B."/>
            <person name="Baldrian P."/>
            <person name="Stursova M."/>
            <person name="Weitz H."/>
            <person name="Taylor A."/>
            <person name="Grigoriev I.V."/>
            <person name="Nagy L.G."/>
            <person name="Martin F."/>
            <person name="Kauserud H."/>
        </authorList>
    </citation>
    <scope>NUCLEOTIDE SEQUENCE</scope>
    <source>
        <strain evidence="1">CBHHK188m</strain>
    </source>
</reference>
<gene>
    <name evidence="1" type="ORF">DFH07DRAFT_763698</name>
</gene>
<sequence>MIEHQLDEWLMVRELCKGFELTEGRQPVVPVNTQQKQNDWYCHAQPRGTKDKRLPYGVGGGGGGGTLVGQNKKLYTDFWGVKKRFQGLHKLGRGRLLGDHRVEFVGVFLDQKGLTGSEKISDRVVMAIEFWEWKGITQLRIVQRAVQAVDSTLQIEVIEGCVLTSHLHGRN</sequence>
<organism evidence="1 2">
    <name type="scientific">Mycena maculata</name>
    <dbReference type="NCBI Taxonomy" id="230809"/>
    <lineage>
        <taxon>Eukaryota</taxon>
        <taxon>Fungi</taxon>
        <taxon>Dikarya</taxon>
        <taxon>Basidiomycota</taxon>
        <taxon>Agaricomycotina</taxon>
        <taxon>Agaricomycetes</taxon>
        <taxon>Agaricomycetidae</taxon>
        <taxon>Agaricales</taxon>
        <taxon>Marasmiineae</taxon>
        <taxon>Mycenaceae</taxon>
        <taxon>Mycena</taxon>
    </lineage>
</organism>
<evidence type="ECO:0000313" key="1">
    <source>
        <dbReference type="EMBL" id="KAJ7785084.1"/>
    </source>
</evidence>
<proteinExistence type="predicted"/>
<keyword evidence="2" id="KW-1185">Reference proteome</keyword>